<dbReference type="InterPro" id="IPR012346">
    <property type="entry name" value="p53/RUNT-type_TF_DNA-bd_sf"/>
</dbReference>
<protein>
    <submittedName>
        <fullName evidence="8">P53 domain-containing protein</fullName>
    </submittedName>
</protein>
<feature type="domain" description="p53 DNA-binding" evidence="6">
    <location>
        <begin position="139"/>
        <end position="220"/>
    </location>
</feature>
<dbReference type="InterPro" id="IPR011615">
    <property type="entry name" value="p53_DNA-bd"/>
</dbReference>
<dbReference type="GO" id="GO:0000976">
    <property type="term" value="F:transcription cis-regulatory region binding"/>
    <property type="evidence" value="ECO:0007669"/>
    <property type="project" value="InterPro"/>
</dbReference>
<sequence>MDNCLKANEQIQNQTREGDLSEVLRQVRQDEGLHLIIINSYGFVTLTVNMAMVFYIPLKGGDASRQEFTMFLQPEQVTSQWSLSDVGVSSPDGGARYEQHVIDGGDSRGYAVPGPTQHYAQISGDSSPFITVFRPPDTFSVGVSSQNKSSKNLDYVVGLQVGVDGTTLYCKADVMVPFIFTQPRNHYRSGAVRIKAEYIEDRYASRAVERCPNHRFKDGWHLFNSSQFYAITSFALSCNKRPTAARKRDMQSLFQFAIPLDWPLPVSAHVQEVSTEELCASYLVWKKGWLMLSLTSA</sequence>
<evidence type="ECO:0000313" key="7">
    <source>
        <dbReference type="Proteomes" id="UP000095283"/>
    </source>
</evidence>
<keyword evidence="4" id="KW-0539">Nucleus</keyword>
<dbReference type="GO" id="GO:0005634">
    <property type="term" value="C:nucleus"/>
    <property type="evidence" value="ECO:0007669"/>
    <property type="project" value="UniProtKB-SubCell"/>
</dbReference>
<name>A0A1I7WNA7_HETBA</name>
<dbReference type="SUPFAM" id="SSF49417">
    <property type="entry name" value="p53-like transcription factors"/>
    <property type="match status" value="1"/>
</dbReference>
<accession>A0A1I7WNA7</accession>
<keyword evidence="3" id="KW-0804">Transcription</keyword>
<evidence type="ECO:0000256" key="2">
    <source>
        <dbReference type="ARBA" id="ARBA00023015"/>
    </source>
</evidence>
<evidence type="ECO:0000259" key="6">
    <source>
        <dbReference type="Pfam" id="PF00870"/>
    </source>
</evidence>
<evidence type="ECO:0000313" key="8">
    <source>
        <dbReference type="WBParaSite" id="Hba_06626"/>
    </source>
</evidence>
<dbReference type="GO" id="GO:0003700">
    <property type="term" value="F:DNA-binding transcription factor activity"/>
    <property type="evidence" value="ECO:0007669"/>
    <property type="project" value="InterPro"/>
</dbReference>
<proteinExistence type="predicted"/>
<feature type="transmembrane region" description="Helical" evidence="5">
    <location>
        <begin position="33"/>
        <end position="56"/>
    </location>
</feature>
<dbReference type="WBParaSite" id="Hba_06626">
    <property type="protein sequence ID" value="Hba_06626"/>
    <property type="gene ID" value="Hba_06626"/>
</dbReference>
<dbReference type="Pfam" id="PF00870">
    <property type="entry name" value="P53"/>
    <property type="match status" value="1"/>
</dbReference>
<organism evidence="7 8">
    <name type="scientific">Heterorhabditis bacteriophora</name>
    <name type="common">Entomopathogenic nematode worm</name>
    <dbReference type="NCBI Taxonomy" id="37862"/>
    <lineage>
        <taxon>Eukaryota</taxon>
        <taxon>Metazoa</taxon>
        <taxon>Ecdysozoa</taxon>
        <taxon>Nematoda</taxon>
        <taxon>Chromadorea</taxon>
        <taxon>Rhabditida</taxon>
        <taxon>Rhabditina</taxon>
        <taxon>Rhabditomorpha</taxon>
        <taxon>Strongyloidea</taxon>
        <taxon>Heterorhabditidae</taxon>
        <taxon>Heterorhabditis</taxon>
    </lineage>
</organism>
<evidence type="ECO:0000256" key="5">
    <source>
        <dbReference type="SAM" id="Phobius"/>
    </source>
</evidence>
<evidence type="ECO:0000256" key="3">
    <source>
        <dbReference type="ARBA" id="ARBA00023163"/>
    </source>
</evidence>
<comment type="subcellular location">
    <subcellularLocation>
        <location evidence="1">Nucleus</location>
    </subcellularLocation>
</comment>
<reference evidence="8" key="1">
    <citation type="submission" date="2016-11" db="UniProtKB">
        <authorList>
            <consortium name="WormBaseParasite"/>
        </authorList>
    </citation>
    <scope>IDENTIFICATION</scope>
</reference>
<evidence type="ECO:0000256" key="1">
    <source>
        <dbReference type="ARBA" id="ARBA00004123"/>
    </source>
</evidence>
<dbReference type="Proteomes" id="UP000095283">
    <property type="component" value="Unplaced"/>
</dbReference>
<keyword evidence="5" id="KW-1133">Transmembrane helix</keyword>
<dbReference type="AlphaFoldDB" id="A0A1I7WNA7"/>
<keyword evidence="5" id="KW-0472">Membrane</keyword>
<keyword evidence="5" id="KW-0812">Transmembrane</keyword>
<dbReference type="Gene3D" id="2.60.40.720">
    <property type="match status" value="1"/>
</dbReference>
<dbReference type="InterPro" id="IPR008967">
    <property type="entry name" value="p53-like_TF_DNA-bd_sf"/>
</dbReference>
<keyword evidence="7" id="KW-1185">Reference proteome</keyword>
<keyword evidence="2" id="KW-0805">Transcription regulation</keyword>
<evidence type="ECO:0000256" key="4">
    <source>
        <dbReference type="ARBA" id="ARBA00023242"/>
    </source>
</evidence>